<gene>
    <name evidence="3" type="ORF">HX830_17695</name>
</gene>
<comment type="caution">
    <text evidence="3">The sequence shown here is derived from an EMBL/GenBank/DDBJ whole genome shotgun (WGS) entry which is preliminary data.</text>
</comment>
<accession>A0A7Y7WV17</accession>
<protein>
    <submittedName>
        <fullName evidence="3">DUF1311 domain-containing protein</fullName>
    </submittedName>
</protein>
<reference evidence="3 4" key="1">
    <citation type="submission" date="2020-04" db="EMBL/GenBank/DDBJ databases">
        <title>Molecular characterization of pseudomonads from Agaricus bisporus reveal novel blotch 2 pathogens in Western Europe.</title>
        <authorList>
            <person name="Taparia T."/>
            <person name="Krijger M."/>
            <person name="Haynes E."/>
            <person name="Elpinstone J.G."/>
            <person name="Noble R."/>
            <person name="Van Der Wolf J."/>
        </authorList>
    </citation>
    <scope>NUCLEOTIDE SEQUENCE [LARGE SCALE GENOMIC DNA]</scope>
    <source>
        <strain evidence="3 4">G9001</strain>
    </source>
</reference>
<proteinExistence type="predicted"/>
<evidence type="ECO:0000313" key="4">
    <source>
        <dbReference type="Proteomes" id="UP000522864"/>
    </source>
</evidence>
<feature type="signal peptide" evidence="1">
    <location>
        <begin position="1"/>
        <end position="25"/>
    </location>
</feature>
<keyword evidence="1" id="KW-0732">Signal</keyword>
<dbReference type="Proteomes" id="UP000522864">
    <property type="component" value="Unassembled WGS sequence"/>
</dbReference>
<evidence type="ECO:0000259" key="2">
    <source>
        <dbReference type="Pfam" id="PF07007"/>
    </source>
</evidence>
<evidence type="ECO:0000256" key="1">
    <source>
        <dbReference type="SAM" id="SignalP"/>
    </source>
</evidence>
<dbReference type="EMBL" id="JACAQA010000013">
    <property type="protein sequence ID" value="NWB86713.1"/>
    <property type="molecule type" value="Genomic_DNA"/>
</dbReference>
<dbReference type="Pfam" id="PF07007">
    <property type="entry name" value="LprI"/>
    <property type="match status" value="1"/>
</dbReference>
<dbReference type="AlphaFoldDB" id="A0A7Y7WV17"/>
<dbReference type="Gene3D" id="1.20.1270.180">
    <property type="match status" value="1"/>
</dbReference>
<dbReference type="RefSeq" id="WP_177101573.1">
    <property type="nucleotide sequence ID" value="NZ_JACAQA010000013.1"/>
</dbReference>
<sequence length="134" mass="15173">MNITKKALIFLLPATLWSIAGGAYALDCENIIASTQIDTCAKSKKESTDKTLNEIYKKLIIRIKEQYAPDPEMGERYLSKLRNSQRAWITLRDANCELESFLADPSSPAHETLTNNCITKMSRERSAYLDQTQP</sequence>
<evidence type="ECO:0000313" key="3">
    <source>
        <dbReference type="EMBL" id="NWB86713.1"/>
    </source>
</evidence>
<feature type="chain" id="PRO_5031274789" evidence="1">
    <location>
        <begin position="26"/>
        <end position="134"/>
    </location>
</feature>
<name>A0A7Y7WV17_9PSED</name>
<dbReference type="InterPro" id="IPR009739">
    <property type="entry name" value="LprI-like_N"/>
</dbReference>
<feature type="domain" description="Lysozyme inhibitor LprI-like N-terminal" evidence="2">
    <location>
        <begin position="34"/>
        <end position="129"/>
    </location>
</feature>
<organism evidence="3 4">
    <name type="scientific">Pseudomonas gingeri</name>
    <dbReference type="NCBI Taxonomy" id="117681"/>
    <lineage>
        <taxon>Bacteria</taxon>
        <taxon>Pseudomonadati</taxon>
        <taxon>Pseudomonadota</taxon>
        <taxon>Gammaproteobacteria</taxon>
        <taxon>Pseudomonadales</taxon>
        <taxon>Pseudomonadaceae</taxon>
        <taxon>Pseudomonas</taxon>
    </lineage>
</organism>